<reference evidence="3" key="1">
    <citation type="journal article" date="2006" name="PLoS Biol.">
        <title>Macronuclear genome sequence of the ciliate Tetrahymena thermophila, a model eukaryote.</title>
        <authorList>
            <person name="Eisen J.A."/>
            <person name="Coyne R.S."/>
            <person name="Wu M."/>
            <person name="Wu D."/>
            <person name="Thiagarajan M."/>
            <person name="Wortman J.R."/>
            <person name="Badger J.H."/>
            <person name="Ren Q."/>
            <person name="Amedeo P."/>
            <person name="Jones K.M."/>
            <person name="Tallon L.J."/>
            <person name="Delcher A.L."/>
            <person name="Salzberg S.L."/>
            <person name="Silva J.C."/>
            <person name="Haas B.J."/>
            <person name="Majoros W.H."/>
            <person name="Farzad M."/>
            <person name="Carlton J.M."/>
            <person name="Smith R.K. Jr."/>
            <person name="Garg J."/>
            <person name="Pearlman R.E."/>
            <person name="Karrer K.M."/>
            <person name="Sun L."/>
            <person name="Manning G."/>
            <person name="Elde N.C."/>
            <person name="Turkewitz A.P."/>
            <person name="Asai D.J."/>
            <person name="Wilkes D.E."/>
            <person name="Wang Y."/>
            <person name="Cai H."/>
            <person name="Collins K."/>
            <person name="Stewart B.A."/>
            <person name="Lee S.R."/>
            <person name="Wilamowska K."/>
            <person name="Weinberg Z."/>
            <person name="Ruzzo W.L."/>
            <person name="Wloga D."/>
            <person name="Gaertig J."/>
            <person name="Frankel J."/>
            <person name="Tsao C.-C."/>
            <person name="Gorovsky M.A."/>
            <person name="Keeling P.J."/>
            <person name="Waller R.F."/>
            <person name="Patron N.J."/>
            <person name="Cherry J.M."/>
            <person name="Stover N.A."/>
            <person name="Krieger C.J."/>
            <person name="del Toro C."/>
            <person name="Ryder H.F."/>
            <person name="Williamson S.C."/>
            <person name="Barbeau R.A."/>
            <person name="Hamilton E.P."/>
            <person name="Orias E."/>
        </authorList>
    </citation>
    <scope>NUCLEOTIDE SEQUENCE [LARGE SCALE GENOMIC DNA]</scope>
    <source>
        <strain evidence="3">SB210</strain>
    </source>
</reference>
<dbReference type="KEGG" id="tet:TTHERM_001076861"/>
<keyword evidence="1 2" id="KW-0812">Transmembrane</keyword>
<feature type="transmembrane region" description="Helical" evidence="1">
    <location>
        <begin position="43"/>
        <end position="69"/>
    </location>
</feature>
<evidence type="ECO:0000313" key="3">
    <source>
        <dbReference type="Proteomes" id="UP000009168"/>
    </source>
</evidence>
<feature type="transmembrane region" description="Helical" evidence="1">
    <location>
        <begin position="130"/>
        <end position="150"/>
    </location>
</feature>
<feature type="transmembrane region" description="Helical" evidence="1">
    <location>
        <begin position="81"/>
        <end position="101"/>
    </location>
</feature>
<sequence>MNYLPIYLKQIFLGFGNPSEIFLKLLDCVLSQIIWFQDNQYIYLYFRIVILLIFNFLICLFTLICFRILKNKDLLVHTSVLIYFIIHLFTHTIDSTLGMIFCVKVDDQFYINQHPSIKCDEVHLSFVKKMLIPCLCIQLLFIFLVFLYIIRENQNKTNSRKISSIFNQFYKHFWWYFYQILIRLLIIAIDNYFFFDVYLKGSVLCSLYLSYTLTQLYCKIILIQIQNFILKLYNSQTLHQTLVQLLRHFYFYFNNYQFWND</sequence>
<dbReference type="InParanoid" id="W7XCA3"/>
<keyword evidence="1" id="KW-1133">Transmembrane helix</keyword>
<dbReference type="RefSeq" id="XP_012653294.1">
    <property type="nucleotide sequence ID" value="XM_012797840.1"/>
</dbReference>
<gene>
    <name evidence="2" type="ORF">TTHERM_001076861</name>
</gene>
<dbReference type="EMBL" id="GG662686">
    <property type="protein sequence ID" value="EWS74173.1"/>
    <property type="molecule type" value="Genomic_DNA"/>
</dbReference>
<name>W7XCA3_TETTS</name>
<accession>W7XCA3</accession>
<dbReference type="AlphaFoldDB" id="W7XCA3"/>
<feature type="transmembrane region" description="Helical" evidence="1">
    <location>
        <begin position="201"/>
        <end position="222"/>
    </location>
</feature>
<dbReference type="Proteomes" id="UP000009168">
    <property type="component" value="Unassembled WGS sequence"/>
</dbReference>
<dbReference type="GeneID" id="24441624"/>
<keyword evidence="1" id="KW-0472">Membrane</keyword>
<keyword evidence="3" id="KW-1185">Reference proteome</keyword>
<evidence type="ECO:0000256" key="1">
    <source>
        <dbReference type="SAM" id="Phobius"/>
    </source>
</evidence>
<proteinExistence type="predicted"/>
<feature type="transmembrane region" description="Helical" evidence="1">
    <location>
        <begin position="173"/>
        <end position="195"/>
    </location>
</feature>
<evidence type="ECO:0000313" key="2">
    <source>
        <dbReference type="EMBL" id="EWS74173.1"/>
    </source>
</evidence>
<organism evidence="2 3">
    <name type="scientific">Tetrahymena thermophila (strain SB210)</name>
    <dbReference type="NCBI Taxonomy" id="312017"/>
    <lineage>
        <taxon>Eukaryota</taxon>
        <taxon>Sar</taxon>
        <taxon>Alveolata</taxon>
        <taxon>Ciliophora</taxon>
        <taxon>Intramacronucleata</taxon>
        <taxon>Oligohymenophorea</taxon>
        <taxon>Hymenostomatida</taxon>
        <taxon>Tetrahymenina</taxon>
        <taxon>Tetrahymenidae</taxon>
        <taxon>Tetrahymena</taxon>
    </lineage>
</organism>
<protein>
    <submittedName>
        <fullName evidence="2">Transmembrane protein, putative</fullName>
    </submittedName>
</protein>